<keyword evidence="7" id="KW-1185">Reference proteome</keyword>
<dbReference type="Proteomes" id="UP000737391">
    <property type="component" value="Unassembled WGS sequence"/>
</dbReference>
<dbReference type="PROSITE" id="PS01358">
    <property type="entry name" value="ZF_RANBP2_1"/>
    <property type="match status" value="1"/>
</dbReference>
<evidence type="ECO:0000259" key="5">
    <source>
        <dbReference type="PROSITE" id="PS01358"/>
    </source>
</evidence>
<evidence type="ECO:0000313" key="7">
    <source>
        <dbReference type="Proteomes" id="UP000737391"/>
    </source>
</evidence>
<evidence type="ECO:0000256" key="4">
    <source>
        <dbReference type="SAM" id="MobiDB-lite"/>
    </source>
</evidence>
<sequence>MLDCEQRARNYSPMKHESPKLSQRVTQGIKYSTNPHKPNNTQLSFTSTEMTKPTEVNIAYWLCMNVTCTKQNDIDRKRCKGCQAELAKGAKALNADIDDIGECEWIDSNGKPVWNLHEADTVDLWEARAKSTYGWD</sequence>
<dbReference type="AlphaFoldDB" id="A0A9P5BBV7"/>
<feature type="compositionally biased region" description="Basic and acidic residues" evidence="4">
    <location>
        <begin position="1"/>
        <end position="19"/>
    </location>
</feature>
<reference evidence="6" key="1">
    <citation type="submission" date="2020-01" db="EMBL/GenBank/DDBJ databases">
        <title>Identification and distribution of gene clusters putatively required for synthesis of sphingolipid metabolism inhibitors in phylogenetically diverse species of the filamentous fungus Fusarium.</title>
        <authorList>
            <person name="Kim H.-S."/>
            <person name="Busman M."/>
            <person name="Brown D.W."/>
            <person name="Divon H."/>
            <person name="Uhlig S."/>
            <person name="Proctor R.H."/>
        </authorList>
    </citation>
    <scope>NUCLEOTIDE SEQUENCE</scope>
    <source>
        <strain evidence="6">NRRL 31653</strain>
    </source>
</reference>
<dbReference type="EMBL" id="LUFC02000404">
    <property type="protein sequence ID" value="KAF4497785.1"/>
    <property type="molecule type" value="Genomic_DNA"/>
</dbReference>
<evidence type="ECO:0000256" key="2">
    <source>
        <dbReference type="ARBA" id="ARBA00022771"/>
    </source>
</evidence>
<feature type="region of interest" description="Disordered" evidence="4">
    <location>
        <begin position="1"/>
        <end position="22"/>
    </location>
</feature>
<protein>
    <recommendedName>
        <fullName evidence="5">RanBP2-type domain-containing protein</fullName>
    </recommendedName>
</protein>
<evidence type="ECO:0000313" key="6">
    <source>
        <dbReference type="EMBL" id="KAF4497785.1"/>
    </source>
</evidence>
<evidence type="ECO:0000256" key="1">
    <source>
        <dbReference type="ARBA" id="ARBA00022723"/>
    </source>
</evidence>
<dbReference type="InterPro" id="IPR001876">
    <property type="entry name" value="Znf_RanBP2"/>
</dbReference>
<evidence type="ECO:0000256" key="3">
    <source>
        <dbReference type="ARBA" id="ARBA00022833"/>
    </source>
</evidence>
<dbReference type="GO" id="GO:0008270">
    <property type="term" value="F:zinc ion binding"/>
    <property type="evidence" value="ECO:0007669"/>
    <property type="project" value="UniProtKB-KW"/>
</dbReference>
<keyword evidence="1" id="KW-0479">Metal-binding</keyword>
<comment type="caution">
    <text evidence="6">The sequence shown here is derived from an EMBL/GenBank/DDBJ whole genome shotgun (WGS) entry which is preliminary data.</text>
</comment>
<feature type="domain" description="RanBP2-type" evidence="5">
    <location>
        <begin position="61"/>
        <end position="82"/>
    </location>
</feature>
<keyword evidence="2" id="KW-0863">Zinc-finger</keyword>
<dbReference type="OrthoDB" id="5004614at2759"/>
<gene>
    <name evidence="6" type="ORF">FAGAP_6053</name>
</gene>
<name>A0A9P5BBV7_9HYPO</name>
<keyword evidence="3" id="KW-0862">Zinc</keyword>
<organism evidence="6 7">
    <name type="scientific">Fusarium agapanthi</name>
    <dbReference type="NCBI Taxonomy" id="1803897"/>
    <lineage>
        <taxon>Eukaryota</taxon>
        <taxon>Fungi</taxon>
        <taxon>Dikarya</taxon>
        <taxon>Ascomycota</taxon>
        <taxon>Pezizomycotina</taxon>
        <taxon>Sordariomycetes</taxon>
        <taxon>Hypocreomycetidae</taxon>
        <taxon>Hypocreales</taxon>
        <taxon>Nectriaceae</taxon>
        <taxon>Fusarium</taxon>
        <taxon>Fusarium fujikuroi species complex</taxon>
    </lineage>
</organism>
<proteinExistence type="predicted"/>
<accession>A0A9P5BBV7</accession>